<comment type="caution">
    <text evidence="1">The sequence shown here is derived from an EMBL/GenBank/DDBJ whole genome shotgun (WGS) entry which is preliminary data.</text>
</comment>
<dbReference type="InterPro" id="IPR011101">
    <property type="entry name" value="DUF5131"/>
</dbReference>
<dbReference type="Pfam" id="PF07505">
    <property type="entry name" value="DUF5131"/>
    <property type="match status" value="1"/>
</dbReference>
<protein>
    <submittedName>
        <fullName evidence="1">DUF5131 family protein</fullName>
    </submittedName>
</protein>
<dbReference type="EMBL" id="DSOV01000002">
    <property type="protein sequence ID" value="HEN40858.1"/>
    <property type="molecule type" value="Genomic_DNA"/>
</dbReference>
<dbReference type="AlphaFoldDB" id="A0A831XK24"/>
<reference evidence="1" key="1">
    <citation type="journal article" date="2020" name="mSystems">
        <title>Genome- and Community-Level Interaction Insights into Carbon Utilization and Element Cycling Functions of Hydrothermarchaeota in Hydrothermal Sediment.</title>
        <authorList>
            <person name="Zhou Z."/>
            <person name="Liu Y."/>
            <person name="Xu W."/>
            <person name="Pan J."/>
            <person name="Luo Z.H."/>
            <person name="Li M."/>
        </authorList>
    </citation>
    <scope>NUCLEOTIDE SEQUENCE [LARGE SCALE GENOMIC DNA]</scope>
    <source>
        <strain evidence="1">SpSt-349</strain>
    </source>
</reference>
<accession>A0A831XK24</accession>
<evidence type="ECO:0000313" key="1">
    <source>
        <dbReference type="EMBL" id="HEN40858.1"/>
    </source>
</evidence>
<gene>
    <name evidence="1" type="ORF">ENQ87_00560</name>
</gene>
<name>A0A831XK24_GEOME</name>
<organism evidence="1">
    <name type="scientific">Geobacter metallireducens</name>
    <dbReference type="NCBI Taxonomy" id="28232"/>
    <lineage>
        <taxon>Bacteria</taxon>
        <taxon>Pseudomonadati</taxon>
        <taxon>Thermodesulfobacteriota</taxon>
        <taxon>Desulfuromonadia</taxon>
        <taxon>Geobacterales</taxon>
        <taxon>Geobacteraceae</taxon>
        <taxon>Geobacter</taxon>
    </lineage>
</organism>
<sequence>MFGRLREGIFWDDAWEAIVRHDTVDREVLWRPFGEKRGKVWRVGGDLLHPALPAESLDAILSVVASSPQHLFIAVTDFPELSLQRLYAPSSESPCRLLEEDDALNNLWFLVRMRDQEEADLRIPATIALKNCWVADGVRWPVVGVLAEPLRGCLDLRQVNSLCMAGFGAIDWVVCGGAGGDGALRPEWVRDLRDQAEERGIPFFFTGWPGGGRLLDGRTWEEAPIFRGESNRLHIFDHCRPNCRRDHGQSARAV</sequence>
<proteinExistence type="predicted"/>